<dbReference type="Gene3D" id="1.25.40.390">
    <property type="match status" value="1"/>
</dbReference>
<dbReference type="SUPFAM" id="SSF48452">
    <property type="entry name" value="TPR-like"/>
    <property type="match status" value="1"/>
</dbReference>
<proteinExistence type="inferred from homology"/>
<dbReference type="InterPro" id="IPR011990">
    <property type="entry name" value="TPR-like_helical_dom_sf"/>
</dbReference>
<dbReference type="EMBL" id="CZAE01000009">
    <property type="protein sequence ID" value="CUP29095.1"/>
    <property type="molecule type" value="Genomic_DNA"/>
</dbReference>
<keyword evidence="3" id="KW-0732">Signal</keyword>
<evidence type="ECO:0000313" key="8">
    <source>
        <dbReference type="EMBL" id="CUP29095.1"/>
    </source>
</evidence>
<gene>
    <name evidence="9" type="ORF">BFLFYP10_02737</name>
    <name evidence="8" type="ORF">ERS852461_02257</name>
</gene>
<evidence type="ECO:0000259" key="6">
    <source>
        <dbReference type="Pfam" id="PF07980"/>
    </source>
</evidence>
<evidence type="ECO:0000313" key="10">
    <source>
        <dbReference type="Proteomes" id="UP000095606"/>
    </source>
</evidence>
<dbReference type="Pfam" id="PF07980">
    <property type="entry name" value="SusD_RagB"/>
    <property type="match status" value="1"/>
</dbReference>
<evidence type="ECO:0000256" key="3">
    <source>
        <dbReference type="ARBA" id="ARBA00022729"/>
    </source>
</evidence>
<dbReference type="InterPro" id="IPR012944">
    <property type="entry name" value="SusD_RagB_dom"/>
</dbReference>
<reference evidence="9" key="2">
    <citation type="submission" date="2019-11" db="EMBL/GenBank/DDBJ databases">
        <authorList>
            <person name="Feng L."/>
        </authorList>
    </citation>
    <scope>NUCLEOTIDE SEQUENCE</scope>
    <source>
        <strain evidence="9">BfaecisLFYP10</strain>
    </source>
</reference>
<comment type="subcellular location">
    <subcellularLocation>
        <location evidence="1">Cell outer membrane</location>
    </subcellularLocation>
</comment>
<reference evidence="8 10" key="1">
    <citation type="submission" date="2015-09" db="EMBL/GenBank/DDBJ databases">
        <authorList>
            <consortium name="Pathogen Informatics"/>
        </authorList>
    </citation>
    <scope>NUCLEOTIDE SEQUENCE [LARGE SCALE GENOMIC DNA]</scope>
    <source>
        <strain evidence="8 10">2789STDY5834846</strain>
    </source>
</reference>
<feature type="domain" description="SusD-like N-terminal" evidence="7">
    <location>
        <begin position="107"/>
        <end position="232"/>
    </location>
</feature>
<evidence type="ECO:0000313" key="9">
    <source>
        <dbReference type="EMBL" id="VYT37209.1"/>
    </source>
</evidence>
<feature type="domain" description="RagB/SusD" evidence="6">
    <location>
        <begin position="347"/>
        <end position="680"/>
    </location>
</feature>
<evidence type="ECO:0000256" key="2">
    <source>
        <dbReference type="ARBA" id="ARBA00006275"/>
    </source>
</evidence>
<dbReference type="EMBL" id="CACRSZ010000057">
    <property type="protein sequence ID" value="VYT37209.1"/>
    <property type="molecule type" value="Genomic_DNA"/>
</dbReference>
<dbReference type="GO" id="GO:0009279">
    <property type="term" value="C:cell outer membrane"/>
    <property type="evidence" value="ECO:0007669"/>
    <property type="project" value="UniProtKB-SubCell"/>
</dbReference>
<accession>A0A6N2W3D2</accession>
<evidence type="ECO:0000259" key="7">
    <source>
        <dbReference type="Pfam" id="PF14322"/>
    </source>
</evidence>
<comment type="similarity">
    <text evidence="2">Belongs to the SusD family.</text>
</comment>
<evidence type="ECO:0000256" key="5">
    <source>
        <dbReference type="ARBA" id="ARBA00023237"/>
    </source>
</evidence>
<dbReference type="PROSITE" id="PS51257">
    <property type="entry name" value="PROKAR_LIPOPROTEIN"/>
    <property type="match status" value="1"/>
</dbReference>
<name>A0A174M4Z6_9BACE</name>
<dbReference type="Proteomes" id="UP000095606">
    <property type="component" value="Unassembled WGS sequence"/>
</dbReference>
<dbReference type="Pfam" id="PF14322">
    <property type="entry name" value="SusD-like_3"/>
    <property type="match status" value="1"/>
</dbReference>
<organism evidence="8 10">
    <name type="scientific">Bacteroides faecis</name>
    <dbReference type="NCBI Taxonomy" id="674529"/>
    <lineage>
        <taxon>Bacteria</taxon>
        <taxon>Pseudomonadati</taxon>
        <taxon>Bacteroidota</taxon>
        <taxon>Bacteroidia</taxon>
        <taxon>Bacteroidales</taxon>
        <taxon>Bacteroidaceae</taxon>
        <taxon>Bacteroides</taxon>
    </lineage>
</organism>
<keyword evidence="4" id="KW-0472">Membrane</keyword>
<accession>A0A174M4Z6</accession>
<protein>
    <submittedName>
        <fullName evidence="8 9">SusD family</fullName>
    </submittedName>
</protein>
<dbReference type="InterPro" id="IPR033985">
    <property type="entry name" value="SusD-like_N"/>
</dbReference>
<dbReference type="AlphaFoldDB" id="A0A174M4Z6"/>
<evidence type="ECO:0000256" key="4">
    <source>
        <dbReference type="ARBA" id="ARBA00023136"/>
    </source>
</evidence>
<sequence length="684" mass="79830">MKRKIMKRNKYILLGAVALGLGLTSCSDYLNVDRYFRDQQSTERIFSDKDYTLQWLSFCYSRLQGDNLEVGHSDVCPFNFSDDQVFNERGDRFAKFKRGEYLNSTGGQNAWKWSYDGIYQASILLNELHENQDLTPEEVTDVRGQARFLRAYFYWMLLRKFGPIPILPPEGADYTKSYDELAYPRNTYDECVQFITSELEIAATELFEKRDNLNIARPTKGAALAVRAKVFLYAASPLVNGNTEMADFTNKDGKQLIPQEYNEEKWAKAAAAARDMIDYSEASGLYKLYTFERRPVSTDEAYPTTIEPPYHEEYSNKPFPEGWANIDPFESYRSIFNGDIYAAENQELIFTRGTNGDSNDLKTDNTMVDFVKHQLPGTFGGYNVHGITLKQSEAYDMADGKPFSKEYYTLWKGKFTNDENKDEHKYDHVKNNVWWGYTNREPRFYASVAFNGAIWNALSIKEEGGKDSRNKQIWYYRGATDGRINGSDNWCITGIGIMKYVNPNDCAKWGGSIYQKVEPTLRYADILLMYAEALNNISEGAHYQIASWDGNQTYDISRDKEQMRRGVKPVRMRAGVPDYSDEIYENPKKFFEKIVHERQIEFFAETQRFYDLRRWKIVEEHESEQIYGCNTLMNEEYKDMYYLPVRVAELQTSFSRKQYFWPISFDELKRNKNLSQAPGWQYYD</sequence>
<evidence type="ECO:0000256" key="1">
    <source>
        <dbReference type="ARBA" id="ARBA00004442"/>
    </source>
</evidence>
<keyword evidence="5" id="KW-0998">Cell outer membrane</keyword>